<evidence type="ECO:0000256" key="2">
    <source>
        <dbReference type="ARBA" id="ARBA00022553"/>
    </source>
</evidence>
<dbReference type="InterPro" id="IPR011042">
    <property type="entry name" value="6-blade_b-propeller_TolB-like"/>
</dbReference>
<feature type="non-terminal residue" evidence="7">
    <location>
        <position position="1"/>
    </location>
</feature>
<evidence type="ECO:0000256" key="5">
    <source>
        <dbReference type="SAM" id="Phobius"/>
    </source>
</evidence>
<dbReference type="Gene3D" id="2.120.10.30">
    <property type="entry name" value="TolB, C-terminal domain"/>
    <property type="match status" value="1"/>
</dbReference>
<keyword evidence="8" id="KW-1185">Reference proteome</keyword>
<keyword evidence="3" id="KW-0325">Glycoprotein</keyword>
<evidence type="ECO:0000313" key="7">
    <source>
        <dbReference type="EMBL" id="KAH3851208.1"/>
    </source>
</evidence>
<comment type="similarity">
    <text evidence="1">Belongs to the strictosidine synthase family.</text>
</comment>
<dbReference type="EMBL" id="JAIWYP010000003">
    <property type="protein sequence ID" value="KAH3851208.1"/>
    <property type="molecule type" value="Genomic_DNA"/>
</dbReference>
<dbReference type="PANTHER" id="PTHR10426">
    <property type="entry name" value="STRICTOSIDINE SYNTHASE-RELATED"/>
    <property type="match status" value="1"/>
</dbReference>
<dbReference type="AlphaFoldDB" id="A0A9D4L4M7"/>
<reference evidence="7" key="1">
    <citation type="journal article" date="2019" name="bioRxiv">
        <title>The Genome of the Zebra Mussel, Dreissena polymorpha: A Resource for Invasive Species Research.</title>
        <authorList>
            <person name="McCartney M.A."/>
            <person name="Auch B."/>
            <person name="Kono T."/>
            <person name="Mallez S."/>
            <person name="Zhang Y."/>
            <person name="Obille A."/>
            <person name="Becker A."/>
            <person name="Abrahante J.E."/>
            <person name="Garbe J."/>
            <person name="Badalamenti J.P."/>
            <person name="Herman A."/>
            <person name="Mangelson H."/>
            <person name="Liachko I."/>
            <person name="Sullivan S."/>
            <person name="Sone E.D."/>
            <person name="Koren S."/>
            <person name="Silverstein K.A.T."/>
            <person name="Beckman K.B."/>
            <person name="Gohl D.M."/>
        </authorList>
    </citation>
    <scope>NUCLEOTIDE SEQUENCE</scope>
    <source>
        <strain evidence="7">Duluth1</strain>
        <tissue evidence="7">Whole animal</tissue>
    </source>
</reference>
<keyword evidence="5" id="KW-0472">Membrane</keyword>
<comment type="caution">
    <text evidence="7">The sequence shown here is derived from an EMBL/GenBank/DDBJ whole genome shotgun (WGS) entry which is preliminary data.</text>
</comment>
<dbReference type="Proteomes" id="UP000828390">
    <property type="component" value="Unassembled WGS sequence"/>
</dbReference>
<reference evidence="7" key="2">
    <citation type="submission" date="2020-11" db="EMBL/GenBank/DDBJ databases">
        <authorList>
            <person name="McCartney M.A."/>
            <person name="Auch B."/>
            <person name="Kono T."/>
            <person name="Mallez S."/>
            <person name="Becker A."/>
            <person name="Gohl D.M."/>
            <person name="Silverstein K.A.T."/>
            <person name="Koren S."/>
            <person name="Bechman K.B."/>
            <person name="Herman A."/>
            <person name="Abrahante J.E."/>
            <person name="Garbe J."/>
        </authorList>
    </citation>
    <scope>NUCLEOTIDE SEQUENCE</scope>
    <source>
        <strain evidence="7">Duluth1</strain>
        <tissue evidence="7">Whole animal</tissue>
    </source>
</reference>
<evidence type="ECO:0000256" key="4">
    <source>
        <dbReference type="SAM" id="MobiDB-lite"/>
    </source>
</evidence>
<accession>A0A9D4L4M7</accession>
<dbReference type="SUPFAM" id="SSF63829">
    <property type="entry name" value="Calcium-dependent phosphotriesterase"/>
    <property type="match status" value="1"/>
</dbReference>
<evidence type="ECO:0000313" key="8">
    <source>
        <dbReference type="Proteomes" id="UP000828390"/>
    </source>
</evidence>
<proteinExistence type="inferred from homology"/>
<feature type="region of interest" description="Disordered" evidence="4">
    <location>
        <begin position="1"/>
        <end position="21"/>
    </location>
</feature>
<protein>
    <recommendedName>
        <fullName evidence="6">Strictosidine synthase conserved region domain-containing protein</fullName>
    </recommendedName>
</protein>
<dbReference type="Pfam" id="PF03088">
    <property type="entry name" value="Str_synth"/>
    <property type="match status" value="1"/>
</dbReference>
<dbReference type="InterPro" id="IPR018119">
    <property type="entry name" value="Strictosidine_synth_cons-reg"/>
</dbReference>
<sequence length="273" mass="30330">MSEGLRKRQANNKPRVVEQDVTEEKKYRQSIGWRKAGLISTGLTLIIFPMVLSIIPSPIDPVAYTLPPPPEWVGALAPNTNLQRATRLFQGEVTGPESIVVDGDYMYTGTADGRIMVIHKGHVRELTRLGRLPCEGFKDEPTCGRPLGMRMDRDGYLIVLDTYLGIFKVNVATGDKKWLSSVETDGHTSKFLNDLDIGPDGTYYISDSSTKWDRRHNRYLVMEGDATGRLLSYHPETNTTTVLATGIPFANGVQLTRDKQAILLTSTTLAAVY</sequence>
<dbReference type="GO" id="GO:0012505">
    <property type="term" value="C:endomembrane system"/>
    <property type="evidence" value="ECO:0007669"/>
    <property type="project" value="TreeGrafter"/>
</dbReference>
<evidence type="ECO:0000256" key="1">
    <source>
        <dbReference type="ARBA" id="ARBA00009191"/>
    </source>
</evidence>
<keyword evidence="2" id="KW-0597">Phosphoprotein</keyword>
<gene>
    <name evidence="7" type="ORF">DPMN_093687</name>
</gene>
<dbReference type="Pfam" id="PF20067">
    <property type="entry name" value="SSL_N"/>
    <property type="match status" value="1"/>
</dbReference>
<name>A0A9D4L4M7_DREPO</name>
<feature type="transmembrane region" description="Helical" evidence="5">
    <location>
        <begin position="36"/>
        <end position="55"/>
    </location>
</feature>
<organism evidence="7 8">
    <name type="scientific">Dreissena polymorpha</name>
    <name type="common">Zebra mussel</name>
    <name type="synonym">Mytilus polymorpha</name>
    <dbReference type="NCBI Taxonomy" id="45954"/>
    <lineage>
        <taxon>Eukaryota</taxon>
        <taxon>Metazoa</taxon>
        <taxon>Spiralia</taxon>
        <taxon>Lophotrochozoa</taxon>
        <taxon>Mollusca</taxon>
        <taxon>Bivalvia</taxon>
        <taxon>Autobranchia</taxon>
        <taxon>Heteroconchia</taxon>
        <taxon>Euheterodonta</taxon>
        <taxon>Imparidentia</taxon>
        <taxon>Neoheterodontei</taxon>
        <taxon>Myida</taxon>
        <taxon>Dreissenoidea</taxon>
        <taxon>Dreissenidae</taxon>
        <taxon>Dreissena</taxon>
    </lineage>
</organism>
<dbReference type="GO" id="GO:0016787">
    <property type="term" value="F:hydrolase activity"/>
    <property type="evidence" value="ECO:0007669"/>
    <property type="project" value="TreeGrafter"/>
</dbReference>
<keyword evidence="5" id="KW-1133">Transmembrane helix</keyword>
<keyword evidence="5" id="KW-0812">Transmembrane</keyword>
<evidence type="ECO:0000259" key="6">
    <source>
        <dbReference type="Pfam" id="PF03088"/>
    </source>
</evidence>
<dbReference type="PANTHER" id="PTHR10426:SF88">
    <property type="entry name" value="ADIPOCYTE PLASMA MEMBRANE-ASSOCIATED PROTEIN HEMOMUCIN-RELATED"/>
    <property type="match status" value="1"/>
</dbReference>
<evidence type="ECO:0000256" key="3">
    <source>
        <dbReference type="ARBA" id="ARBA00023180"/>
    </source>
</evidence>
<feature type="domain" description="Strictosidine synthase conserved region" evidence="6">
    <location>
        <begin position="193"/>
        <end position="270"/>
    </location>
</feature>